<feature type="transmembrane region" description="Helical" evidence="1">
    <location>
        <begin position="71"/>
        <end position="87"/>
    </location>
</feature>
<feature type="transmembrane region" description="Helical" evidence="1">
    <location>
        <begin position="209"/>
        <end position="228"/>
    </location>
</feature>
<evidence type="ECO:0008006" key="4">
    <source>
        <dbReference type="Google" id="ProtNLM"/>
    </source>
</evidence>
<gene>
    <name evidence="2" type="ORF">CGC56_06330</name>
</gene>
<accession>A0A250G320</accession>
<feature type="transmembrane region" description="Helical" evidence="1">
    <location>
        <begin position="39"/>
        <end position="59"/>
    </location>
</feature>
<feature type="transmembrane region" description="Helical" evidence="1">
    <location>
        <begin position="160"/>
        <end position="184"/>
    </location>
</feature>
<feature type="transmembrane region" description="Helical" evidence="1">
    <location>
        <begin position="285"/>
        <end position="303"/>
    </location>
</feature>
<evidence type="ECO:0000313" key="3">
    <source>
        <dbReference type="Proteomes" id="UP000243136"/>
    </source>
</evidence>
<name>A0A250G320_9FLAO</name>
<feature type="transmembrane region" description="Helical" evidence="1">
    <location>
        <begin position="12"/>
        <end position="33"/>
    </location>
</feature>
<dbReference type="OMA" id="FDASFWI"/>
<evidence type="ECO:0000313" key="2">
    <source>
        <dbReference type="EMBL" id="ATA91819.1"/>
    </source>
</evidence>
<feature type="transmembrane region" description="Helical" evidence="1">
    <location>
        <begin position="240"/>
        <end position="273"/>
    </location>
</feature>
<protein>
    <recommendedName>
        <fullName evidence="4">Beta-carotene 15,15'-monooxygenase</fullName>
    </recommendedName>
</protein>
<evidence type="ECO:0000256" key="1">
    <source>
        <dbReference type="SAM" id="Phobius"/>
    </source>
</evidence>
<dbReference type="Proteomes" id="UP000243136">
    <property type="component" value="Chromosome"/>
</dbReference>
<dbReference type="AlphaFoldDB" id="A0A250G320"/>
<keyword evidence="1" id="KW-0472">Membrane</keyword>
<proteinExistence type="predicted"/>
<dbReference type="Pfam" id="PF19992">
    <property type="entry name" value="DUF6427"/>
    <property type="match status" value="1"/>
</dbReference>
<keyword evidence="1" id="KW-0812">Transmembrane</keyword>
<feature type="transmembrane region" description="Helical" evidence="1">
    <location>
        <begin position="122"/>
        <end position="148"/>
    </location>
</feature>
<dbReference type="InterPro" id="IPR045625">
    <property type="entry name" value="DUF6427"/>
</dbReference>
<sequence>MISGIFENTKPANILLVFILSVLGYLTYGIFIFEQPLTLFYTFNALGELLLIFIGLIFIQSIILKNDLTQGSSYPIVFFGVFISLFPQTFQNLPLMASNALIIISLWRIMTLRTGKKIAQKIFDASFLIACAALFYPWAILFLITVWFSLLFYGSKKGKYWFIPLVALFSVIVISLMISLLLGITEKLPNIYSWQINLNYETFLSLEKIVPLAFMTLLLLISIFFFFSKKSANISTNIKYIAEFLFIGLFIVFLSKEIIFIYIPLAILLGLYVEQIQRNWLKETILYTILLSPLVVLVLHFITKG</sequence>
<reference evidence="3" key="1">
    <citation type="submission" date="2017-06" db="EMBL/GenBank/DDBJ databases">
        <title>Capnocytophaga spp. assemblies.</title>
        <authorList>
            <person name="Gulvik C.A."/>
        </authorList>
    </citation>
    <scope>NUCLEOTIDE SEQUENCE [LARGE SCALE GENOMIC DNA]</scope>
    <source>
        <strain evidence="3">H5594</strain>
    </source>
</reference>
<organism evidence="2 3">
    <name type="scientific">Capnocytophaga canimorsus</name>
    <dbReference type="NCBI Taxonomy" id="28188"/>
    <lineage>
        <taxon>Bacteria</taxon>
        <taxon>Pseudomonadati</taxon>
        <taxon>Bacteroidota</taxon>
        <taxon>Flavobacteriia</taxon>
        <taxon>Flavobacteriales</taxon>
        <taxon>Flavobacteriaceae</taxon>
        <taxon>Capnocytophaga</taxon>
    </lineage>
</organism>
<dbReference type="EMBL" id="CP022388">
    <property type="protein sequence ID" value="ATA91819.1"/>
    <property type="molecule type" value="Genomic_DNA"/>
</dbReference>
<keyword evidence="1" id="KW-1133">Transmembrane helix</keyword>
<feature type="transmembrane region" description="Helical" evidence="1">
    <location>
        <begin position="93"/>
        <end position="110"/>
    </location>
</feature>